<comment type="caution">
    <text evidence="1">The sequence shown here is derived from an EMBL/GenBank/DDBJ whole genome shotgun (WGS) entry which is preliminary data.</text>
</comment>
<keyword evidence="2" id="KW-1185">Reference proteome</keyword>
<dbReference type="EMBL" id="LABY01000398">
    <property type="protein sequence ID" value="KMO27269.1"/>
    <property type="molecule type" value="Genomic_DNA"/>
</dbReference>
<proteinExistence type="predicted"/>
<accession>A0A0J6S0W8</accession>
<protein>
    <submittedName>
        <fullName evidence="1">Uncharacterized protein</fullName>
    </submittedName>
</protein>
<reference evidence="1 2" key="1">
    <citation type="submission" date="2015-03" db="EMBL/GenBank/DDBJ databases">
        <title>Genome sequencing of Methylobacterium variabile DSM 16961.</title>
        <authorList>
            <person name="Chaudhry V."/>
            <person name="Patil P.B."/>
        </authorList>
    </citation>
    <scope>NUCLEOTIDE SEQUENCE [LARGE SCALE GENOMIC DNA]</scope>
    <source>
        <strain evidence="1 2">DSM 16961</strain>
    </source>
</reference>
<dbReference type="RefSeq" id="WP_048448591.1">
    <property type="nucleotide sequence ID" value="NZ_LABY01000398.1"/>
</dbReference>
<evidence type="ECO:0000313" key="2">
    <source>
        <dbReference type="Proteomes" id="UP000035955"/>
    </source>
</evidence>
<dbReference type="AlphaFoldDB" id="A0A0J6S0W8"/>
<name>A0A0J6S0W8_9HYPH</name>
<dbReference type="Proteomes" id="UP000035955">
    <property type="component" value="Unassembled WGS sequence"/>
</dbReference>
<sequence>MLQLVSSRPAAPVIDLRTGREIDVAPSAAFASFQAQQRAAAPAGQLEVMAQACFEMHVAIRHLNAAAMHLARLVDPADADAVAKRDALLAQVVEINRAQPGAAAMPRVVAFENGKGA</sequence>
<gene>
    <name evidence="1" type="ORF">VQ02_33515</name>
</gene>
<organism evidence="1 2">
    <name type="scientific">Methylobacterium variabile</name>
    <dbReference type="NCBI Taxonomy" id="298794"/>
    <lineage>
        <taxon>Bacteria</taxon>
        <taxon>Pseudomonadati</taxon>
        <taxon>Pseudomonadota</taxon>
        <taxon>Alphaproteobacteria</taxon>
        <taxon>Hyphomicrobiales</taxon>
        <taxon>Methylobacteriaceae</taxon>
        <taxon>Methylobacterium</taxon>
    </lineage>
</organism>
<evidence type="ECO:0000313" key="1">
    <source>
        <dbReference type="EMBL" id="KMO27269.1"/>
    </source>
</evidence>
<dbReference type="PATRIC" id="fig|298794.3.peg.5488"/>